<sequence length="299" mass="32625">MPDRRRRPAPAATRAAELPTETVETSLGTASLRRDPGAPHRVTLMLGSTESSSLDLDDPGYLEFEYMQQMAVVIDAARPAGPLRALHLGAAGCAFPRALDARRPGSTQLAVELDEKLAALVREWFDLPRAPRLRIRTGDARAVTAAQRTGTWEVVVRDVFHHAEVPRHVRTLEAAADVHRALVPGGLYLLNLTDHPPLQKARMEVATLQQVFAHVQLVADPAILRGRRYGNVVLAASDHPLPVTEVERGLRRLPLPVRLLHGEELDAFRGTVQPVLDPQADGEAPDGDAAVTPRTTPPR</sequence>
<dbReference type="EMBL" id="PDJI01000004">
    <property type="protein sequence ID" value="PFG38416.1"/>
    <property type="molecule type" value="Genomic_DNA"/>
</dbReference>
<organism evidence="2 3">
    <name type="scientific">Georgenia soli</name>
    <dbReference type="NCBI Taxonomy" id="638953"/>
    <lineage>
        <taxon>Bacteria</taxon>
        <taxon>Bacillati</taxon>
        <taxon>Actinomycetota</taxon>
        <taxon>Actinomycetes</taxon>
        <taxon>Micrococcales</taxon>
        <taxon>Bogoriellaceae</taxon>
        <taxon>Georgenia</taxon>
    </lineage>
</organism>
<keyword evidence="3" id="KW-1185">Reference proteome</keyword>
<dbReference type="RefSeq" id="WP_245862112.1">
    <property type="nucleotide sequence ID" value="NZ_PDJI01000004.1"/>
</dbReference>
<protein>
    <submittedName>
        <fullName evidence="2">Spermidine synthase</fullName>
    </submittedName>
</protein>
<evidence type="ECO:0000256" key="1">
    <source>
        <dbReference type="SAM" id="MobiDB-lite"/>
    </source>
</evidence>
<dbReference type="CDD" id="cd02440">
    <property type="entry name" value="AdoMet_MTases"/>
    <property type="match status" value="1"/>
</dbReference>
<dbReference type="AlphaFoldDB" id="A0A2A9EIJ2"/>
<name>A0A2A9EIJ2_9MICO</name>
<dbReference type="Gene3D" id="3.40.50.150">
    <property type="entry name" value="Vaccinia Virus protein VP39"/>
    <property type="match status" value="1"/>
</dbReference>
<feature type="region of interest" description="Disordered" evidence="1">
    <location>
        <begin position="275"/>
        <end position="299"/>
    </location>
</feature>
<dbReference type="InterPro" id="IPR029063">
    <property type="entry name" value="SAM-dependent_MTases_sf"/>
</dbReference>
<comment type="caution">
    <text evidence="2">The sequence shown here is derived from an EMBL/GenBank/DDBJ whole genome shotgun (WGS) entry which is preliminary data.</text>
</comment>
<reference evidence="2 3" key="1">
    <citation type="submission" date="2017-10" db="EMBL/GenBank/DDBJ databases">
        <title>Sequencing the genomes of 1000 actinobacteria strains.</title>
        <authorList>
            <person name="Klenk H.-P."/>
        </authorList>
    </citation>
    <scope>NUCLEOTIDE SEQUENCE [LARGE SCALE GENOMIC DNA]</scope>
    <source>
        <strain evidence="2 3">DSM 21838</strain>
    </source>
</reference>
<dbReference type="SUPFAM" id="SSF53335">
    <property type="entry name" value="S-adenosyl-L-methionine-dependent methyltransferases"/>
    <property type="match status" value="1"/>
</dbReference>
<proteinExistence type="predicted"/>
<evidence type="ECO:0000313" key="3">
    <source>
        <dbReference type="Proteomes" id="UP000222106"/>
    </source>
</evidence>
<gene>
    <name evidence="2" type="ORF">ATJ97_0893</name>
</gene>
<feature type="region of interest" description="Disordered" evidence="1">
    <location>
        <begin position="1"/>
        <end position="38"/>
    </location>
</feature>
<accession>A0A2A9EIJ2</accession>
<evidence type="ECO:0000313" key="2">
    <source>
        <dbReference type="EMBL" id="PFG38416.1"/>
    </source>
</evidence>
<dbReference type="Proteomes" id="UP000222106">
    <property type="component" value="Unassembled WGS sequence"/>
</dbReference>
<dbReference type="NCBIfam" id="NF037959">
    <property type="entry name" value="MFS_SpdSyn"/>
    <property type="match status" value="1"/>
</dbReference>